<evidence type="ECO:0000256" key="1">
    <source>
        <dbReference type="ARBA" id="ARBA00001946"/>
    </source>
</evidence>
<proteinExistence type="predicted"/>
<dbReference type="KEGG" id="ccn:H924_05135"/>
<comment type="cofactor">
    <cofactor evidence="1">
        <name>Mg(2+)</name>
        <dbReference type="ChEBI" id="CHEBI:18420"/>
    </cofactor>
</comment>
<dbReference type="EMBL" id="CP004354">
    <property type="protein sequence ID" value="AGG66473.1"/>
    <property type="molecule type" value="Genomic_DNA"/>
</dbReference>
<protein>
    <submittedName>
        <fullName evidence="4">Phosphatase</fullName>
    </submittedName>
</protein>
<dbReference type="eggNOG" id="COG0494">
    <property type="taxonomic scope" value="Bacteria"/>
</dbReference>
<evidence type="ECO:0000256" key="2">
    <source>
        <dbReference type="ARBA" id="ARBA00022801"/>
    </source>
</evidence>
<dbReference type="SUPFAM" id="SSF55811">
    <property type="entry name" value="Nudix"/>
    <property type="match status" value="1"/>
</dbReference>
<dbReference type="Pfam" id="PF00293">
    <property type="entry name" value="NUDIX"/>
    <property type="match status" value="1"/>
</dbReference>
<dbReference type="RefSeq" id="WP_015650906.1">
    <property type="nucleotide sequence ID" value="NC_020506.1"/>
</dbReference>
<dbReference type="HOGENOM" id="CLU_037162_13_0_11"/>
<dbReference type="PATRIC" id="fig|1121353.3.peg.1052"/>
<keyword evidence="5" id="KW-1185">Reference proteome</keyword>
<dbReference type="InterPro" id="IPR000086">
    <property type="entry name" value="NUDIX_hydrolase_dom"/>
</dbReference>
<reference evidence="4 5" key="1">
    <citation type="submission" date="2013-02" db="EMBL/GenBank/DDBJ databases">
        <title>The complete genome sequence of Corynebacterium callunae DSM 20147.</title>
        <authorList>
            <person name="Ruckert C."/>
            <person name="Albersmeier A."/>
            <person name="Kalinowski J."/>
        </authorList>
    </citation>
    <scope>NUCLEOTIDE SEQUENCE [LARGE SCALE GENOMIC DNA]</scope>
    <source>
        <strain evidence="4 5">DSM 20147</strain>
    </source>
</reference>
<evidence type="ECO:0000313" key="5">
    <source>
        <dbReference type="Proteomes" id="UP000011760"/>
    </source>
</evidence>
<keyword evidence="2" id="KW-0378">Hydrolase</keyword>
<accession>M1UYD9</accession>
<dbReference type="PROSITE" id="PS51462">
    <property type="entry name" value="NUDIX"/>
    <property type="match status" value="1"/>
</dbReference>
<dbReference type="AlphaFoldDB" id="M1UYD9"/>
<dbReference type="Proteomes" id="UP000011760">
    <property type="component" value="Chromosome"/>
</dbReference>
<feature type="domain" description="Nudix hydrolase" evidence="3">
    <location>
        <begin position="4"/>
        <end position="132"/>
    </location>
</feature>
<gene>
    <name evidence="4" type="ORF">H924_05135</name>
</gene>
<dbReference type="InterPro" id="IPR020084">
    <property type="entry name" value="NUDIX_hydrolase_CS"/>
</dbReference>
<dbReference type="InterPro" id="IPR015797">
    <property type="entry name" value="NUDIX_hydrolase-like_dom_sf"/>
</dbReference>
<sequence length="132" mass="14356">MSQTKDIRIAAVIFHNVKGEILSVRKAGTSSFMMPGGKLEGEESPLAAAIREIAEELHLELAESELEHLGRFAAPAANEVGFNVDCDVFVCSTALTELPEVYEEIAEARFFPAHSQSAELAPLSRDVVFPQL</sequence>
<dbReference type="GO" id="GO:0016787">
    <property type="term" value="F:hydrolase activity"/>
    <property type="evidence" value="ECO:0007669"/>
    <property type="project" value="UniProtKB-KW"/>
</dbReference>
<dbReference type="PROSITE" id="PS00893">
    <property type="entry name" value="NUDIX_BOX"/>
    <property type="match status" value="1"/>
</dbReference>
<dbReference type="PANTHER" id="PTHR43046">
    <property type="entry name" value="GDP-MANNOSE MANNOSYL HYDROLASE"/>
    <property type="match status" value="1"/>
</dbReference>
<name>M1UYD9_9CORY</name>
<dbReference type="Gene3D" id="3.90.79.10">
    <property type="entry name" value="Nucleoside Triphosphate Pyrophosphohydrolase"/>
    <property type="match status" value="1"/>
</dbReference>
<dbReference type="CDD" id="cd04690">
    <property type="entry name" value="NUDIX_Hydrolase"/>
    <property type="match status" value="1"/>
</dbReference>
<dbReference type="STRING" id="1121353.H924_05135"/>
<organism evidence="4 5">
    <name type="scientific">Corynebacterium callunae DSM 20147</name>
    <dbReference type="NCBI Taxonomy" id="1121353"/>
    <lineage>
        <taxon>Bacteria</taxon>
        <taxon>Bacillati</taxon>
        <taxon>Actinomycetota</taxon>
        <taxon>Actinomycetes</taxon>
        <taxon>Mycobacteriales</taxon>
        <taxon>Corynebacteriaceae</taxon>
        <taxon>Corynebacterium</taxon>
    </lineage>
</organism>
<dbReference type="PANTHER" id="PTHR43046:SF2">
    <property type="entry name" value="8-OXO-DGTP DIPHOSPHATASE-RELATED"/>
    <property type="match status" value="1"/>
</dbReference>
<evidence type="ECO:0000313" key="4">
    <source>
        <dbReference type="EMBL" id="AGG66473.1"/>
    </source>
</evidence>
<evidence type="ECO:0000259" key="3">
    <source>
        <dbReference type="PROSITE" id="PS51462"/>
    </source>
</evidence>
<dbReference type="OrthoDB" id="67499at2"/>